<dbReference type="Proteomes" id="UP000178187">
    <property type="component" value="Unassembled WGS sequence"/>
</dbReference>
<accession>A0A1G1KQL2</accession>
<dbReference type="PANTHER" id="PTHR33619:SF3">
    <property type="entry name" value="POLYSACCHARIDE EXPORT PROTEIN GFCE-RELATED"/>
    <property type="match status" value="1"/>
</dbReference>
<dbReference type="PANTHER" id="PTHR33619">
    <property type="entry name" value="POLYSACCHARIDE EXPORT PROTEIN GFCE-RELATED"/>
    <property type="match status" value="1"/>
</dbReference>
<dbReference type="AlphaFoldDB" id="A0A1G1KQL2"/>
<reference evidence="4 5" key="1">
    <citation type="journal article" date="2016" name="Nat. Commun.">
        <title>Thousands of microbial genomes shed light on interconnected biogeochemical processes in an aquifer system.</title>
        <authorList>
            <person name="Anantharaman K."/>
            <person name="Brown C.T."/>
            <person name="Hug L.A."/>
            <person name="Sharon I."/>
            <person name="Castelle C.J."/>
            <person name="Probst A.J."/>
            <person name="Thomas B.C."/>
            <person name="Singh A."/>
            <person name="Wilkins M.J."/>
            <person name="Karaoz U."/>
            <person name="Brodie E.L."/>
            <person name="Williams K.H."/>
            <person name="Hubbard S.S."/>
            <person name="Banfield J.F."/>
        </authorList>
    </citation>
    <scope>NUCLEOTIDE SEQUENCE [LARGE SCALE GENOMIC DNA]</scope>
</reference>
<dbReference type="Gene3D" id="3.30.1950.10">
    <property type="entry name" value="wza like domain"/>
    <property type="match status" value="1"/>
</dbReference>
<gene>
    <name evidence="4" type="ORF">A3G33_04595</name>
</gene>
<dbReference type="InterPro" id="IPR049712">
    <property type="entry name" value="Poly_export"/>
</dbReference>
<evidence type="ECO:0000256" key="1">
    <source>
        <dbReference type="ARBA" id="ARBA00022729"/>
    </source>
</evidence>
<dbReference type="Pfam" id="PF10531">
    <property type="entry name" value="SLBB"/>
    <property type="match status" value="1"/>
</dbReference>
<sequence length="218" mass="24138">MKEFRFLLTFILVTNAALNIFLSGCAKEDSFIEKTLPPATSTVSKETSTTKADYQIREKDVLFIKVYPGQEFGEGLEAEVNSQGEINIPLLNKVKLGGLTMVEAENLIAQKLDQSYIVNPSVSIRMKEYDVRTVVILGEVKKPGAYDFPKSGRLTIMQAVAIAGGFTDIAAIDKVKLIRKISGVQKTYEINVKNIVNGKQDDVEVQPNDLITVPETFF</sequence>
<dbReference type="Pfam" id="PF02563">
    <property type="entry name" value="Poly_export"/>
    <property type="match status" value="1"/>
</dbReference>
<keyword evidence="1" id="KW-0732">Signal</keyword>
<feature type="domain" description="Polysaccharide export protein N-terminal" evidence="2">
    <location>
        <begin position="50"/>
        <end position="126"/>
    </location>
</feature>
<dbReference type="InterPro" id="IPR003715">
    <property type="entry name" value="Poly_export_N"/>
</dbReference>
<dbReference type="InterPro" id="IPR019554">
    <property type="entry name" value="Soluble_ligand-bd"/>
</dbReference>
<dbReference type="Gene3D" id="3.10.560.10">
    <property type="entry name" value="Outer membrane lipoprotein wza domain like"/>
    <property type="match status" value="1"/>
</dbReference>
<protein>
    <submittedName>
        <fullName evidence="4">Uncharacterized protein</fullName>
    </submittedName>
</protein>
<evidence type="ECO:0000259" key="3">
    <source>
        <dbReference type="Pfam" id="PF10531"/>
    </source>
</evidence>
<feature type="domain" description="Soluble ligand binding" evidence="3">
    <location>
        <begin position="134"/>
        <end position="183"/>
    </location>
</feature>
<name>A0A1G1KQL2_9BACT</name>
<dbReference type="GO" id="GO:0015159">
    <property type="term" value="F:polysaccharide transmembrane transporter activity"/>
    <property type="evidence" value="ECO:0007669"/>
    <property type="project" value="InterPro"/>
</dbReference>
<comment type="caution">
    <text evidence="4">The sequence shown here is derived from an EMBL/GenBank/DDBJ whole genome shotgun (WGS) entry which is preliminary data.</text>
</comment>
<organism evidence="4 5">
    <name type="scientific">Candidatus Danuiimicrobium aquiferis</name>
    <dbReference type="NCBI Taxonomy" id="1801832"/>
    <lineage>
        <taxon>Bacteria</taxon>
        <taxon>Pseudomonadati</taxon>
        <taxon>Candidatus Omnitrophota</taxon>
        <taxon>Candidatus Danuiimicrobium</taxon>
    </lineage>
</organism>
<dbReference type="PROSITE" id="PS51257">
    <property type="entry name" value="PROKAR_LIPOPROTEIN"/>
    <property type="match status" value="1"/>
</dbReference>
<dbReference type="EMBL" id="MHFR01000068">
    <property type="protein sequence ID" value="OGW95213.1"/>
    <property type="molecule type" value="Genomic_DNA"/>
</dbReference>
<evidence type="ECO:0000313" key="4">
    <source>
        <dbReference type="EMBL" id="OGW95213.1"/>
    </source>
</evidence>
<proteinExistence type="predicted"/>
<evidence type="ECO:0000313" key="5">
    <source>
        <dbReference type="Proteomes" id="UP000178187"/>
    </source>
</evidence>
<evidence type="ECO:0000259" key="2">
    <source>
        <dbReference type="Pfam" id="PF02563"/>
    </source>
</evidence>